<dbReference type="EMBL" id="CP001867">
    <property type="protein sequence ID" value="ADB73038.1"/>
    <property type="molecule type" value="Genomic_DNA"/>
</dbReference>
<sequence length="529" mass="58369">MSTDLLSAPPSPAVGPRARHRAHQGSRLVVPRRSGDPVVVGLVHLLCLGLVVLGARAEFLRNSIRLDEAQSLWQTNHSYGELLRIIAEDVHVPLYHVLLRTWRLVLGPDVETARLLSLVFLLAAVPVFYAVARKVLSTPWALFALVLFSCSPFLQWYGNEARMYSMLVLVTLVSQYFFLTLVATDRTTAWAGYAAAAVVGVYTHYFFAFVLVAQGVYVLLMWRRLPRTTIVKMAGVAGLVGAAYLPWFLYFRSQGSASETRPNLPEPSSVDYSNVYSQFLFGFQSDTINTVLVSTWPLLVLAALASVRVGVRLDRATAYLVVAAFVPVLLAFVVSHLVTPFFLSRYMIAALPALLLVVVRFSSSLTRPVARVLAAVLLAVTVLGTVVQAANPETPVDEDYRTAAQLVAGGATPQDVVVLSSSFTVYPFEYYYDGDARVATLPLWDREGSAPAFDPAQLPEQVESLTEGHRYVYLLLSYDQGYEEDVFQHFQRNFEQTAVHEPSPGLRLLVYRVGYSELLPAGELDGVGD</sequence>
<dbReference type="PANTHER" id="PTHR33908:SF11">
    <property type="entry name" value="MEMBRANE PROTEIN"/>
    <property type="match status" value="1"/>
</dbReference>
<dbReference type="GO" id="GO:0016763">
    <property type="term" value="F:pentosyltransferase activity"/>
    <property type="evidence" value="ECO:0007669"/>
    <property type="project" value="TreeGrafter"/>
</dbReference>
<dbReference type="HOGENOM" id="CLU_548416_0_0_11"/>
<dbReference type="RefSeq" id="WP_012946479.1">
    <property type="nucleotide sequence ID" value="NC_013757.1"/>
</dbReference>
<keyword evidence="3" id="KW-0328">Glycosyltransferase</keyword>
<dbReference type="eggNOG" id="COG5305">
    <property type="taxonomic scope" value="Bacteria"/>
</dbReference>
<feature type="transmembrane region" description="Helical" evidence="9">
    <location>
        <begin position="291"/>
        <end position="311"/>
    </location>
</feature>
<keyword evidence="4" id="KW-0808">Transferase</keyword>
<feature type="transmembrane region" description="Helical" evidence="9">
    <location>
        <begin position="318"/>
        <end position="337"/>
    </location>
</feature>
<feature type="transmembrane region" description="Helical" evidence="9">
    <location>
        <begin position="190"/>
        <end position="218"/>
    </location>
</feature>
<dbReference type="STRING" id="526225.Gobs_0233"/>
<proteinExistence type="predicted"/>
<evidence type="ECO:0000256" key="9">
    <source>
        <dbReference type="SAM" id="Phobius"/>
    </source>
</evidence>
<reference evidence="12" key="2">
    <citation type="submission" date="2010-01" db="EMBL/GenBank/DDBJ databases">
        <title>The complete genome of Geodermatophilus obscurus DSM 43160.</title>
        <authorList>
            <consortium name="US DOE Joint Genome Institute (JGI-PGF)"/>
            <person name="Lucas S."/>
            <person name="Copeland A."/>
            <person name="Lapidus A."/>
            <person name="Glavina del Rio T."/>
            <person name="Dalin E."/>
            <person name="Tice H."/>
            <person name="Bruce D."/>
            <person name="Goodwin L."/>
            <person name="Pitluck S."/>
            <person name="Kyrpides N."/>
            <person name="Mavromatis K."/>
            <person name="Ivanova N."/>
            <person name="Munk A.C."/>
            <person name="Brettin T."/>
            <person name="Detter J.C."/>
            <person name="Han C."/>
            <person name="Larimer F."/>
            <person name="Land M."/>
            <person name="Hauser L."/>
            <person name="Markowitz V."/>
            <person name="Cheng J.-F."/>
            <person name="Hugenholtz P."/>
            <person name="Woyke T."/>
            <person name="Wu D."/>
            <person name="Jando M."/>
            <person name="Schneider S."/>
            <person name="Klenk H.-P."/>
            <person name="Eisen J.A."/>
        </authorList>
    </citation>
    <scope>NUCLEOTIDE SEQUENCE [LARGE SCALE GENOMIC DNA]</scope>
    <source>
        <strain evidence="12">ATCC 25078 / DSM 43160 / JCM 3152 / KCC A-0152 / KCTC 9177 / NBRC 13315 / NRRL B-3577 / G-20</strain>
    </source>
</reference>
<feature type="transmembrane region" description="Helical" evidence="9">
    <location>
        <begin position="230"/>
        <end position="250"/>
    </location>
</feature>
<keyword evidence="12" id="KW-1185">Reference proteome</keyword>
<evidence type="ECO:0000256" key="5">
    <source>
        <dbReference type="ARBA" id="ARBA00022692"/>
    </source>
</evidence>
<evidence type="ECO:0000256" key="1">
    <source>
        <dbReference type="ARBA" id="ARBA00004651"/>
    </source>
</evidence>
<keyword evidence="6 9" id="KW-1133">Transmembrane helix</keyword>
<feature type="transmembrane region" description="Helical" evidence="9">
    <location>
        <begin position="164"/>
        <end position="184"/>
    </location>
</feature>
<dbReference type="AlphaFoldDB" id="D2S410"/>
<evidence type="ECO:0000256" key="8">
    <source>
        <dbReference type="SAM" id="MobiDB-lite"/>
    </source>
</evidence>
<dbReference type="Proteomes" id="UP000001382">
    <property type="component" value="Chromosome"/>
</dbReference>
<evidence type="ECO:0000256" key="6">
    <source>
        <dbReference type="ARBA" id="ARBA00022989"/>
    </source>
</evidence>
<keyword evidence="5 9" id="KW-0812">Transmembrane</keyword>
<feature type="domain" description="Glycosyltransferase RgtA/B/C/D-like" evidence="10">
    <location>
        <begin position="91"/>
        <end position="247"/>
    </location>
</feature>
<evidence type="ECO:0000256" key="2">
    <source>
        <dbReference type="ARBA" id="ARBA00022475"/>
    </source>
</evidence>
<evidence type="ECO:0000313" key="11">
    <source>
        <dbReference type="EMBL" id="ADB73038.1"/>
    </source>
</evidence>
<dbReference type="GO" id="GO:0005886">
    <property type="term" value="C:plasma membrane"/>
    <property type="evidence" value="ECO:0007669"/>
    <property type="project" value="UniProtKB-SubCell"/>
</dbReference>
<dbReference type="KEGG" id="gob:Gobs_0233"/>
<evidence type="ECO:0000259" key="10">
    <source>
        <dbReference type="Pfam" id="PF13231"/>
    </source>
</evidence>
<dbReference type="Pfam" id="PF13231">
    <property type="entry name" value="PMT_2"/>
    <property type="match status" value="1"/>
</dbReference>
<feature type="transmembrane region" description="Helical" evidence="9">
    <location>
        <begin position="113"/>
        <end position="132"/>
    </location>
</feature>
<keyword evidence="7 9" id="KW-0472">Membrane</keyword>
<feature type="transmembrane region" description="Helical" evidence="9">
    <location>
        <begin position="369"/>
        <end position="390"/>
    </location>
</feature>
<organism evidence="11 12">
    <name type="scientific">Geodermatophilus obscurus (strain ATCC 25078 / DSM 43160 / JCM 3152 / CCUG 61914 / KCC A-0152 / KCTC 9177 / NBRC 13315 / NRRL B-3577 / G-20)</name>
    <dbReference type="NCBI Taxonomy" id="526225"/>
    <lineage>
        <taxon>Bacteria</taxon>
        <taxon>Bacillati</taxon>
        <taxon>Actinomycetota</taxon>
        <taxon>Actinomycetes</taxon>
        <taxon>Geodermatophilales</taxon>
        <taxon>Geodermatophilaceae</taxon>
        <taxon>Geodermatophilus</taxon>
    </lineage>
</organism>
<dbReference type="OrthoDB" id="5318634at2"/>
<evidence type="ECO:0000313" key="12">
    <source>
        <dbReference type="Proteomes" id="UP000001382"/>
    </source>
</evidence>
<dbReference type="InterPro" id="IPR038731">
    <property type="entry name" value="RgtA/B/C-like"/>
</dbReference>
<feature type="transmembrane region" description="Helical" evidence="9">
    <location>
        <begin position="38"/>
        <end position="55"/>
    </location>
</feature>
<evidence type="ECO:0000256" key="3">
    <source>
        <dbReference type="ARBA" id="ARBA00022676"/>
    </source>
</evidence>
<comment type="subcellular location">
    <subcellularLocation>
        <location evidence="1">Cell membrane</location>
        <topology evidence="1">Multi-pass membrane protein</topology>
    </subcellularLocation>
</comment>
<evidence type="ECO:0000256" key="4">
    <source>
        <dbReference type="ARBA" id="ARBA00022679"/>
    </source>
</evidence>
<gene>
    <name evidence="11" type="ordered locus">Gobs_0233</name>
</gene>
<dbReference type="PANTHER" id="PTHR33908">
    <property type="entry name" value="MANNOSYLTRANSFERASE YKCB-RELATED"/>
    <property type="match status" value="1"/>
</dbReference>
<protein>
    <submittedName>
        <fullName evidence="11">Membrane protein-like protein</fullName>
    </submittedName>
</protein>
<feature type="transmembrane region" description="Helical" evidence="9">
    <location>
        <begin position="138"/>
        <end position="157"/>
    </location>
</feature>
<dbReference type="InterPro" id="IPR050297">
    <property type="entry name" value="LipidA_mod_glycosyltrf_83"/>
</dbReference>
<feature type="transmembrane region" description="Helical" evidence="9">
    <location>
        <begin position="343"/>
        <end position="362"/>
    </location>
</feature>
<keyword evidence="2" id="KW-1003">Cell membrane</keyword>
<reference evidence="11 12" key="1">
    <citation type="journal article" date="2010" name="Stand. Genomic Sci.">
        <title>Complete genome sequence of Geodermatophilus obscurus type strain (G-20).</title>
        <authorList>
            <person name="Ivanova N."/>
            <person name="Sikorski J."/>
            <person name="Jando M."/>
            <person name="Munk C."/>
            <person name="Lapidus A."/>
            <person name="Glavina Del Rio T."/>
            <person name="Copeland A."/>
            <person name="Tice H."/>
            <person name="Cheng J.-F."/>
            <person name="Lucas S."/>
            <person name="Chen F."/>
            <person name="Nolan M."/>
            <person name="Bruce D."/>
            <person name="Goodwin L."/>
            <person name="Pitluck S."/>
            <person name="Mavromatis K."/>
            <person name="Mikhailova N."/>
            <person name="Pati A."/>
            <person name="Chen A."/>
            <person name="Palaniappan K."/>
            <person name="Land M."/>
            <person name="Hauser L."/>
            <person name="Chang Y.-J."/>
            <person name="Jeffries C.D."/>
            <person name="Meincke L."/>
            <person name="Brettin T."/>
            <person name="Detter J.C."/>
            <person name="Detter J.C."/>
            <person name="Rohde M."/>
            <person name="Goeker M."/>
            <person name="Bristow J."/>
            <person name="Eisen J.A."/>
            <person name="Markowitz V."/>
            <person name="Hugenholtz P."/>
            <person name="Kyrpides N.C."/>
            <person name="Klenk H.-P."/>
        </authorList>
    </citation>
    <scope>NUCLEOTIDE SEQUENCE [LARGE SCALE GENOMIC DNA]</scope>
    <source>
        <strain evidence="12">ATCC 25078 / DSM 43160 / JCM 3152 / KCC A-0152 / KCTC 9177 / NBRC 13315 / NRRL B-3577 / G-20</strain>
    </source>
</reference>
<name>D2S410_GEOOG</name>
<feature type="region of interest" description="Disordered" evidence="8">
    <location>
        <begin position="1"/>
        <end position="25"/>
    </location>
</feature>
<accession>D2S410</accession>
<dbReference type="GO" id="GO:0009103">
    <property type="term" value="P:lipopolysaccharide biosynthetic process"/>
    <property type="evidence" value="ECO:0007669"/>
    <property type="project" value="UniProtKB-ARBA"/>
</dbReference>
<evidence type="ECO:0000256" key="7">
    <source>
        <dbReference type="ARBA" id="ARBA00023136"/>
    </source>
</evidence>